<dbReference type="PANTHER" id="PTHR23099">
    <property type="entry name" value="TRANSCRIPTIONAL REGULATOR"/>
    <property type="match status" value="1"/>
</dbReference>
<gene>
    <name evidence="3" type="ORF">DFH94DRAFT_1625</name>
</gene>
<dbReference type="Proteomes" id="UP000759537">
    <property type="component" value="Unassembled WGS sequence"/>
</dbReference>
<feature type="compositionally biased region" description="Basic and acidic residues" evidence="1">
    <location>
        <begin position="48"/>
        <end position="71"/>
    </location>
</feature>
<dbReference type="EMBL" id="WHVB01000001">
    <property type="protein sequence ID" value="KAF8486796.1"/>
    <property type="molecule type" value="Genomic_DNA"/>
</dbReference>
<dbReference type="AlphaFoldDB" id="A0A9P5N5M4"/>
<dbReference type="InterPro" id="IPR006640">
    <property type="entry name" value="SprT-like_domain"/>
</dbReference>
<feature type="compositionally biased region" description="Basic and acidic residues" evidence="1">
    <location>
        <begin position="178"/>
        <end position="194"/>
    </location>
</feature>
<evidence type="ECO:0000256" key="1">
    <source>
        <dbReference type="SAM" id="MobiDB-lite"/>
    </source>
</evidence>
<sequence length="510" mass="56207">MTGIIEISGSEEDSDVSSEPKPRRRSSSLSAIPFPAPRSCSIKSCSGDGRDVESEVDRPDYRPRKPGLERARVHRILYSSSESEEELPLPAAARHSNVDLGIIEITDSSDDDGLRRHKPHPTRIGVALPPPSTPGQRRDQSDDDSLLVLNDPKSARRPLRRPQTHRITTASPEPGPGPDRDRVPAGSTDKDTRSLVKAFSTLSSLTTLTDSDSEKQKTRVAGDVNVNVDVDGPAPTPFPAHVAVKVATPKTPVKATPKSTPAKTPRTSKKALALAEQGERATYAQSLFEDLNRSVFAGGLPVETTLIWSNRLLTTAGRARWHRNHRLVSRSKEGVHTTSIELATKILDCKERIRNTLSHEMCHLACWIINQDPKEGHGKIWKSWAAKVMRKRPDIDISTRHNYEISYPYEWECESCAKTYGRFSKSIRPDEVVCGACKTGTLHPLFTVRSKRSSKMTANGQMAATSPRDSPRTVVPVRTGMRMPGSFGCGDDDEVDELIQGIRELGVKDN</sequence>
<dbReference type="GO" id="GO:0006950">
    <property type="term" value="P:response to stress"/>
    <property type="evidence" value="ECO:0007669"/>
    <property type="project" value="UniProtKB-ARBA"/>
</dbReference>
<reference evidence="3" key="1">
    <citation type="submission" date="2019-10" db="EMBL/GenBank/DDBJ databases">
        <authorList>
            <consortium name="DOE Joint Genome Institute"/>
            <person name="Kuo A."/>
            <person name="Miyauchi S."/>
            <person name="Kiss E."/>
            <person name="Drula E."/>
            <person name="Kohler A."/>
            <person name="Sanchez-Garcia M."/>
            <person name="Andreopoulos B."/>
            <person name="Barry K.W."/>
            <person name="Bonito G."/>
            <person name="Buee M."/>
            <person name="Carver A."/>
            <person name="Chen C."/>
            <person name="Cichocki N."/>
            <person name="Clum A."/>
            <person name="Culley D."/>
            <person name="Crous P.W."/>
            <person name="Fauchery L."/>
            <person name="Girlanda M."/>
            <person name="Hayes R."/>
            <person name="Keri Z."/>
            <person name="LaButti K."/>
            <person name="Lipzen A."/>
            <person name="Lombard V."/>
            <person name="Magnuson J."/>
            <person name="Maillard F."/>
            <person name="Morin E."/>
            <person name="Murat C."/>
            <person name="Nolan M."/>
            <person name="Ohm R."/>
            <person name="Pangilinan J."/>
            <person name="Pereira M."/>
            <person name="Perotto S."/>
            <person name="Peter M."/>
            <person name="Riley R."/>
            <person name="Sitrit Y."/>
            <person name="Stielow B."/>
            <person name="Szollosi G."/>
            <person name="Zifcakova L."/>
            <person name="Stursova M."/>
            <person name="Spatafora J.W."/>
            <person name="Tedersoo L."/>
            <person name="Vaario L.-M."/>
            <person name="Yamada A."/>
            <person name="Yan M."/>
            <person name="Wang P."/>
            <person name="Xu J."/>
            <person name="Bruns T."/>
            <person name="Baldrian P."/>
            <person name="Vilgalys R."/>
            <person name="Henrissat B."/>
            <person name="Grigoriev I.V."/>
            <person name="Hibbett D."/>
            <person name="Nagy L.G."/>
            <person name="Martin F.M."/>
        </authorList>
    </citation>
    <scope>NUCLEOTIDE SEQUENCE</scope>
    <source>
        <strain evidence="3">Prilba</strain>
    </source>
</reference>
<feature type="region of interest" description="Disordered" evidence="1">
    <location>
        <begin position="249"/>
        <end position="269"/>
    </location>
</feature>
<comment type="caution">
    <text evidence="3">The sequence shown here is derived from an EMBL/GenBank/DDBJ whole genome shotgun (WGS) entry which is preliminary data.</text>
</comment>
<proteinExistence type="predicted"/>
<evidence type="ECO:0000313" key="3">
    <source>
        <dbReference type="EMBL" id="KAF8486796.1"/>
    </source>
</evidence>
<dbReference type="Pfam" id="PF10263">
    <property type="entry name" value="SprT-like"/>
    <property type="match status" value="1"/>
</dbReference>
<feature type="region of interest" description="Disordered" evidence="1">
    <location>
        <begin position="1"/>
        <end position="194"/>
    </location>
</feature>
<feature type="compositionally biased region" description="Basic residues" evidence="1">
    <location>
        <begin position="155"/>
        <end position="164"/>
    </location>
</feature>
<accession>A0A9P5N5M4</accession>
<evidence type="ECO:0000259" key="2">
    <source>
        <dbReference type="SMART" id="SM00731"/>
    </source>
</evidence>
<reference evidence="3" key="2">
    <citation type="journal article" date="2020" name="Nat. Commun.">
        <title>Large-scale genome sequencing of mycorrhizal fungi provides insights into the early evolution of symbiotic traits.</title>
        <authorList>
            <person name="Miyauchi S."/>
            <person name="Kiss E."/>
            <person name="Kuo A."/>
            <person name="Drula E."/>
            <person name="Kohler A."/>
            <person name="Sanchez-Garcia M."/>
            <person name="Morin E."/>
            <person name="Andreopoulos B."/>
            <person name="Barry K.W."/>
            <person name="Bonito G."/>
            <person name="Buee M."/>
            <person name="Carver A."/>
            <person name="Chen C."/>
            <person name="Cichocki N."/>
            <person name="Clum A."/>
            <person name="Culley D."/>
            <person name="Crous P.W."/>
            <person name="Fauchery L."/>
            <person name="Girlanda M."/>
            <person name="Hayes R.D."/>
            <person name="Keri Z."/>
            <person name="LaButti K."/>
            <person name="Lipzen A."/>
            <person name="Lombard V."/>
            <person name="Magnuson J."/>
            <person name="Maillard F."/>
            <person name="Murat C."/>
            <person name="Nolan M."/>
            <person name="Ohm R.A."/>
            <person name="Pangilinan J."/>
            <person name="Pereira M.F."/>
            <person name="Perotto S."/>
            <person name="Peter M."/>
            <person name="Pfister S."/>
            <person name="Riley R."/>
            <person name="Sitrit Y."/>
            <person name="Stielow J.B."/>
            <person name="Szollosi G."/>
            <person name="Zifcakova L."/>
            <person name="Stursova M."/>
            <person name="Spatafora J.W."/>
            <person name="Tedersoo L."/>
            <person name="Vaario L.M."/>
            <person name="Yamada A."/>
            <person name="Yan M."/>
            <person name="Wang P."/>
            <person name="Xu J."/>
            <person name="Bruns T."/>
            <person name="Baldrian P."/>
            <person name="Vilgalys R."/>
            <person name="Dunand C."/>
            <person name="Henrissat B."/>
            <person name="Grigoriev I.V."/>
            <person name="Hibbett D."/>
            <person name="Nagy L.G."/>
            <person name="Martin F.M."/>
        </authorList>
    </citation>
    <scope>NUCLEOTIDE SEQUENCE</scope>
    <source>
        <strain evidence="3">Prilba</strain>
    </source>
</reference>
<dbReference type="SMART" id="SM00731">
    <property type="entry name" value="SprT"/>
    <property type="match status" value="1"/>
</dbReference>
<name>A0A9P5N5M4_9AGAM</name>
<dbReference type="PANTHER" id="PTHR23099:SF0">
    <property type="entry name" value="GERM CELL NUCLEAR ACIDIC PROTEIN"/>
    <property type="match status" value="1"/>
</dbReference>
<evidence type="ECO:0000313" key="4">
    <source>
        <dbReference type="Proteomes" id="UP000759537"/>
    </source>
</evidence>
<feature type="domain" description="SprT-like" evidence="2">
    <location>
        <begin position="281"/>
        <end position="445"/>
    </location>
</feature>
<dbReference type="GO" id="GO:0005634">
    <property type="term" value="C:nucleus"/>
    <property type="evidence" value="ECO:0007669"/>
    <property type="project" value="TreeGrafter"/>
</dbReference>
<protein>
    <submittedName>
        <fullName evidence="3">SprT-like family-domain-containing protein</fullName>
    </submittedName>
</protein>
<keyword evidence="4" id="KW-1185">Reference proteome</keyword>
<dbReference type="OrthoDB" id="20772at2759"/>
<organism evidence="3 4">
    <name type="scientific">Russula ochroleuca</name>
    <dbReference type="NCBI Taxonomy" id="152965"/>
    <lineage>
        <taxon>Eukaryota</taxon>
        <taxon>Fungi</taxon>
        <taxon>Dikarya</taxon>
        <taxon>Basidiomycota</taxon>
        <taxon>Agaricomycotina</taxon>
        <taxon>Agaricomycetes</taxon>
        <taxon>Russulales</taxon>
        <taxon>Russulaceae</taxon>
        <taxon>Russula</taxon>
    </lineage>
</organism>